<organism evidence="3 4">
    <name type="scientific">Gimesia chilikensis</name>
    <dbReference type="NCBI Taxonomy" id="2605989"/>
    <lineage>
        <taxon>Bacteria</taxon>
        <taxon>Pseudomonadati</taxon>
        <taxon>Planctomycetota</taxon>
        <taxon>Planctomycetia</taxon>
        <taxon>Planctomycetales</taxon>
        <taxon>Planctomycetaceae</taxon>
        <taxon>Gimesia</taxon>
    </lineage>
</organism>
<dbReference type="AlphaFoldDB" id="A0A517PPQ8"/>
<dbReference type="OrthoDB" id="286778at2"/>
<proteinExistence type="predicted"/>
<evidence type="ECO:0000313" key="3">
    <source>
        <dbReference type="EMBL" id="QDT21350.1"/>
    </source>
</evidence>
<dbReference type="Proteomes" id="UP000320421">
    <property type="component" value="Chromosome"/>
</dbReference>
<dbReference type="PANTHER" id="PTHR36505:SF1">
    <property type="entry name" value="BLR1072 PROTEIN"/>
    <property type="match status" value="1"/>
</dbReference>
<evidence type="ECO:0000313" key="4">
    <source>
        <dbReference type="Proteomes" id="UP000320421"/>
    </source>
</evidence>
<dbReference type="Gene3D" id="2.30.30.240">
    <property type="entry name" value="PRC-barrel domain"/>
    <property type="match status" value="2"/>
</dbReference>
<dbReference type="PANTHER" id="PTHR36505">
    <property type="entry name" value="BLR1072 PROTEIN"/>
    <property type="match status" value="1"/>
</dbReference>
<dbReference type="EMBL" id="CP036266">
    <property type="protein sequence ID" value="QDT21350.1"/>
    <property type="molecule type" value="Genomic_DNA"/>
</dbReference>
<dbReference type="RefSeq" id="WP_145185553.1">
    <property type="nucleotide sequence ID" value="NZ_CP036266.1"/>
</dbReference>
<reference evidence="3 4" key="1">
    <citation type="submission" date="2019-02" db="EMBL/GenBank/DDBJ databases">
        <title>Deep-cultivation of Planctomycetes and their phenomic and genomic characterization uncovers novel biology.</title>
        <authorList>
            <person name="Wiegand S."/>
            <person name="Jogler M."/>
            <person name="Boedeker C."/>
            <person name="Pinto D."/>
            <person name="Vollmers J."/>
            <person name="Rivas-Marin E."/>
            <person name="Kohn T."/>
            <person name="Peeters S.H."/>
            <person name="Heuer A."/>
            <person name="Rast P."/>
            <person name="Oberbeckmann S."/>
            <person name="Bunk B."/>
            <person name="Jeske O."/>
            <person name="Meyerdierks A."/>
            <person name="Storesund J.E."/>
            <person name="Kallscheuer N."/>
            <person name="Luecker S."/>
            <person name="Lage O.M."/>
            <person name="Pohl T."/>
            <person name="Merkel B.J."/>
            <person name="Hornburger P."/>
            <person name="Mueller R.-W."/>
            <person name="Bruemmer F."/>
            <person name="Labrenz M."/>
            <person name="Spormann A.M."/>
            <person name="Op den Camp H."/>
            <person name="Overmann J."/>
            <person name="Amann R."/>
            <person name="Jetten M.S.M."/>
            <person name="Mascher T."/>
            <person name="Medema M.H."/>
            <person name="Devos D.P."/>
            <person name="Kaster A.-K."/>
            <person name="Ovreas L."/>
            <person name="Rohde M."/>
            <person name="Galperin M.Y."/>
            <person name="Jogler C."/>
        </authorList>
    </citation>
    <scope>NUCLEOTIDE SEQUENCE [LARGE SCALE GENOMIC DNA]</scope>
    <source>
        <strain evidence="3 4">HG66A1</strain>
    </source>
</reference>
<dbReference type="Pfam" id="PF05239">
    <property type="entry name" value="PRC"/>
    <property type="match status" value="2"/>
</dbReference>
<evidence type="ECO:0000259" key="2">
    <source>
        <dbReference type="Pfam" id="PF05239"/>
    </source>
</evidence>
<feature type="chain" id="PRO_5022128636" evidence="1">
    <location>
        <begin position="27"/>
        <end position="318"/>
    </location>
</feature>
<feature type="signal peptide" evidence="1">
    <location>
        <begin position="1"/>
        <end position="26"/>
    </location>
</feature>
<evidence type="ECO:0000256" key="1">
    <source>
        <dbReference type="SAM" id="SignalP"/>
    </source>
</evidence>
<dbReference type="InterPro" id="IPR011033">
    <property type="entry name" value="PRC_barrel-like_sf"/>
</dbReference>
<dbReference type="SUPFAM" id="SSF50346">
    <property type="entry name" value="PRC-barrel domain"/>
    <property type="match status" value="2"/>
</dbReference>
<accession>A0A517PPQ8</accession>
<name>A0A517PPQ8_9PLAN</name>
<gene>
    <name evidence="3" type="ORF">HG66A1_31490</name>
</gene>
<sequence length="318" mass="36216" precursor="true">MKPVTLFTVAVAFCASTLFFHSGAEANDNPQDNPKLDKQTQKELRQNNKAKMKHDKKGMFTRASQLMGVNITNQKNNEVGEIEDLVLSTPSGDIRYAAVTYGGFLGIGDKMFAVPIEAFKIKHKGKDNELNVHLNVTEKQLEGETGFNQDNWPNFADKEFVSALDQRYKVNGKVRKEKKSDKDQADMQMSDHVIRLSQLMDHEIQNTQNQSVGEVSEIVLDTTHHKARYFVVSFNDQLGEKDKLYAVPFQAFMIKTDTPEKNEHKLFLNVTKEQLQGAHGFTEDNWPDFTDARFQKNLANQFLLDSDVKKRPKKELGT</sequence>
<feature type="domain" description="PRC-barrel" evidence="2">
    <location>
        <begin position="62"/>
        <end position="124"/>
    </location>
</feature>
<keyword evidence="1" id="KW-0732">Signal</keyword>
<dbReference type="InterPro" id="IPR027275">
    <property type="entry name" value="PRC-brl_dom"/>
</dbReference>
<feature type="domain" description="PRC-barrel" evidence="2">
    <location>
        <begin position="193"/>
        <end position="257"/>
    </location>
</feature>
<protein>
    <submittedName>
        <fullName evidence="3">PRC-barrel domain protein</fullName>
    </submittedName>
</protein>
<keyword evidence="4" id="KW-1185">Reference proteome</keyword>